<dbReference type="RefSeq" id="WP_091245595.1">
    <property type="nucleotide sequence ID" value="NZ_FNIR01000007.1"/>
</dbReference>
<organism evidence="1 2">
    <name type="scientific">Klenkia soli</name>
    <dbReference type="NCBI Taxonomy" id="1052260"/>
    <lineage>
        <taxon>Bacteria</taxon>
        <taxon>Bacillati</taxon>
        <taxon>Actinomycetota</taxon>
        <taxon>Actinomycetes</taxon>
        <taxon>Geodermatophilales</taxon>
        <taxon>Geodermatophilaceae</taxon>
        <taxon>Klenkia</taxon>
    </lineage>
</organism>
<dbReference type="STRING" id="1052260.SAMN05660199_02569"/>
<dbReference type="AlphaFoldDB" id="A0A1H0MB10"/>
<gene>
    <name evidence="1" type="ORF">SAMN05660199_02569</name>
</gene>
<evidence type="ECO:0000313" key="2">
    <source>
        <dbReference type="Proteomes" id="UP000199088"/>
    </source>
</evidence>
<dbReference type="Proteomes" id="UP000199088">
    <property type="component" value="Unassembled WGS sequence"/>
</dbReference>
<keyword evidence="2" id="KW-1185">Reference proteome</keyword>
<dbReference type="EMBL" id="FNIR01000007">
    <property type="protein sequence ID" value="SDO77310.1"/>
    <property type="molecule type" value="Genomic_DNA"/>
</dbReference>
<accession>A0A1H0MB10</accession>
<dbReference type="OrthoDB" id="3295094at2"/>
<evidence type="ECO:0000313" key="1">
    <source>
        <dbReference type="EMBL" id="SDO77310.1"/>
    </source>
</evidence>
<reference evidence="2" key="1">
    <citation type="submission" date="2016-10" db="EMBL/GenBank/DDBJ databases">
        <authorList>
            <person name="Varghese N."/>
            <person name="Submissions S."/>
        </authorList>
    </citation>
    <scope>NUCLEOTIDE SEQUENCE [LARGE SCALE GENOMIC DNA]</scope>
    <source>
        <strain evidence="2">DSM 45843</strain>
    </source>
</reference>
<protein>
    <recommendedName>
        <fullName evidence="3">(2Fe-2S) ferredoxin</fullName>
    </recommendedName>
</protein>
<name>A0A1H0MB10_9ACTN</name>
<sequence>MSGPTLTVCRGCCCGRVEKHPGTDHRAQLTALQRGTARVRVVDCLDACERSNVVVVSPSPAGRAAGARPVWLGGVLDEETTADVLRWVADGGPGIAEPPDFLDLQIFSPSRRVRAEAEL</sequence>
<evidence type="ECO:0008006" key="3">
    <source>
        <dbReference type="Google" id="ProtNLM"/>
    </source>
</evidence>
<proteinExistence type="predicted"/>